<dbReference type="AlphaFoldDB" id="A0A4Z0RM44"/>
<dbReference type="EMBL" id="JAAOCX010000005">
    <property type="protein sequence ID" value="MBJ7632509.1"/>
    <property type="molecule type" value="Genomic_DNA"/>
</dbReference>
<feature type="domain" description="Glycosyltransferase 2-like" evidence="5">
    <location>
        <begin position="7"/>
        <end position="133"/>
    </location>
</feature>
<dbReference type="EMBL" id="JAAOCP010000004">
    <property type="protein sequence ID" value="MBJ7638645.1"/>
    <property type="molecule type" value="Genomic_DNA"/>
</dbReference>
<dbReference type="SUPFAM" id="SSF53448">
    <property type="entry name" value="Nucleotide-diphospho-sugar transferases"/>
    <property type="match status" value="1"/>
</dbReference>
<evidence type="ECO:0000256" key="4">
    <source>
        <dbReference type="ARBA" id="ARBA00022679"/>
    </source>
</evidence>
<organism evidence="7 8">
    <name type="scientific">Weissella confusa</name>
    <name type="common">Lactobacillus confusus</name>
    <dbReference type="NCBI Taxonomy" id="1583"/>
    <lineage>
        <taxon>Bacteria</taxon>
        <taxon>Bacillati</taxon>
        <taxon>Bacillota</taxon>
        <taxon>Bacilli</taxon>
        <taxon>Lactobacillales</taxon>
        <taxon>Lactobacillaceae</taxon>
        <taxon>Weissella</taxon>
    </lineage>
</organism>
<dbReference type="RefSeq" id="WP_135411304.1">
    <property type="nucleotide sequence ID" value="NZ_JAAOCP010000004.1"/>
</dbReference>
<evidence type="ECO:0000256" key="2">
    <source>
        <dbReference type="ARBA" id="ARBA00006739"/>
    </source>
</evidence>
<dbReference type="InterPro" id="IPR029044">
    <property type="entry name" value="Nucleotide-diphossugar_trans"/>
</dbReference>
<keyword evidence="8" id="KW-1185">Reference proteome</keyword>
<comment type="caution">
    <text evidence="7">The sequence shown here is derived from an EMBL/GenBank/DDBJ whole genome shotgun (WGS) entry which is preliminary data.</text>
</comment>
<dbReference type="Proteomes" id="UP000808038">
    <property type="component" value="Unassembled WGS sequence"/>
</dbReference>
<dbReference type="CDD" id="cd04185">
    <property type="entry name" value="GT_2_like_b"/>
    <property type="match status" value="1"/>
</dbReference>
<reference evidence="7 8" key="2">
    <citation type="journal article" date="2021" name="Int. J. Food Microbiol.">
        <title>Safety demonstration of a microbial species for use in the food chain: Weissella confusa.</title>
        <authorList>
            <person name="Bourdichon F."/>
            <person name="Patrone V."/>
            <person name="Fontana A."/>
            <person name="Milani G."/>
            <person name="Morelli L."/>
        </authorList>
    </citation>
    <scope>NUCLEOTIDE SEQUENCE [LARGE SCALE GENOMIC DNA]</scope>
    <source>
        <strain evidence="6">CCUG 30943</strain>
        <strain evidence="7 8">CCUG 43002</strain>
    </source>
</reference>
<dbReference type="InterPro" id="IPR001173">
    <property type="entry name" value="Glyco_trans_2-like"/>
</dbReference>
<evidence type="ECO:0000256" key="3">
    <source>
        <dbReference type="ARBA" id="ARBA00022676"/>
    </source>
</evidence>
<evidence type="ECO:0000313" key="8">
    <source>
        <dbReference type="Proteomes" id="UP000728106"/>
    </source>
</evidence>
<evidence type="ECO:0000313" key="6">
    <source>
        <dbReference type="EMBL" id="MBJ7632509.1"/>
    </source>
</evidence>
<dbReference type="PANTHER" id="PTHR43179">
    <property type="entry name" value="RHAMNOSYLTRANSFERASE WBBL"/>
    <property type="match status" value="1"/>
</dbReference>
<sequence length="377" mass="43317">MTGNKVSAAIVTYNRLDLLKESLAAVLNQTDYLNHVIVINNMSTDGTEEYLNGLDDERVVVYNSKENLGGAGGFNKAVRLFAEETDDDYVWLMDDDTIAQPDALKYLVEFMNEHEHVGFVNSVVRWGTLEGRSSWMNVQAPRAFTWPVYLQGDNPGVEVVNSSFVSVMIPREMVAMVGLPQKEYFIWGDDIEYTNRIADIYRGYTVVKSVVVHKSKENTMPGDIVREEDGGRLWRYEYEFRNRMLTARRINKRDMLGMFKGAFRWDLRHVLLGKSVKFRMKKAGMIIKGSWRGLFFNPEIEFAEGLKNYDVRSINKLIHARYLSAPTERITLDEEMEIIENGKLSDYAGKSTKVDAFLKEIEEDKQARIAADQKKLK</sequence>
<keyword evidence="4" id="KW-0808">Transferase</keyword>
<keyword evidence="3" id="KW-0328">Glycosyltransferase</keyword>
<proteinExistence type="inferred from homology"/>
<comment type="pathway">
    <text evidence="1">Cell wall biogenesis; cell wall polysaccharide biosynthesis.</text>
</comment>
<dbReference type="Proteomes" id="UP000728106">
    <property type="component" value="Unassembled WGS sequence"/>
</dbReference>
<evidence type="ECO:0000259" key="5">
    <source>
        <dbReference type="Pfam" id="PF00535"/>
    </source>
</evidence>
<dbReference type="Gene3D" id="3.90.550.10">
    <property type="entry name" value="Spore Coat Polysaccharide Biosynthesis Protein SpsA, Chain A"/>
    <property type="match status" value="1"/>
</dbReference>
<reference evidence="7" key="1">
    <citation type="submission" date="2020-02" db="EMBL/GenBank/DDBJ databases">
        <authorList>
            <person name="Fontana A."/>
            <person name="Patrone V."/>
            <person name="Morelli L."/>
        </authorList>
    </citation>
    <scope>NUCLEOTIDE SEQUENCE</scope>
    <source>
        <strain evidence="6">CCUG 30943</strain>
        <strain evidence="7">CCUG 43002</strain>
    </source>
</reference>
<dbReference type="Pfam" id="PF00535">
    <property type="entry name" value="Glycos_transf_2"/>
    <property type="match status" value="1"/>
</dbReference>
<dbReference type="GO" id="GO:0016757">
    <property type="term" value="F:glycosyltransferase activity"/>
    <property type="evidence" value="ECO:0007669"/>
    <property type="project" value="UniProtKB-KW"/>
</dbReference>
<comment type="similarity">
    <text evidence="2">Belongs to the glycosyltransferase 2 family.</text>
</comment>
<gene>
    <name evidence="7" type="ORF">HAU20_04485</name>
    <name evidence="6" type="ORF">HAU43_05335</name>
</gene>
<protein>
    <submittedName>
        <fullName evidence="7">Glycosyltransferase</fullName>
    </submittedName>
</protein>
<dbReference type="PANTHER" id="PTHR43179:SF12">
    <property type="entry name" value="GALACTOFURANOSYLTRANSFERASE GLFT2"/>
    <property type="match status" value="1"/>
</dbReference>
<evidence type="ECO:0000313" key="7">
    <source>
        <dbReference type="EMBL" id="MBJ7638645.1"/>
    </source>
</evidence>
<evidence type="ECO:0000256" key="1">
    <source>
        <dbReference type="ARBA" id="ARBA00004776"/>
    </source>
</evidence>
<accession>A0A4Z0RM44</accession>
<name>A0A4Z0RM44_WEICO</name>